<name>A0A0F9Y580_TRIHA</name>
<keyword evidence="2" id="KW-0378">Hydrolase</keyword>
<dbReference type="AlphaFoldDB" id="A0A0F9Y580"/>
<evidence type="ECO:0000256" key="1">
    <source>
        <dbReference type="ARBA" id="ARBA00013201"/>
    </source>
</evidence>
<dbReference type="GO" id="GO:0016042">
    <property type="term" value="P:lipid catabolic process"/>
    <property type="evidence" value="ECO:0007669"/>
    <property type="project" value="UniProtKB-KW"/>
</dbReference>
<protein>
    <recommendedName>
        <fullName evidence="1">1-alkyl-2-acetylglycerophosphocholine esterase</fullName>
        <ecNumber evidence="1">3.1.1.47</ecNumber>
    </recommendedName>
</protein>
<evidence type="ECO:0000256" key="4">
    <source>
        <dbReference type="ARBA" id="ARBA00023098"/>
    </source>
</evidence>
<sequence length="385" mass="42337">MRFIGSICLLLSVTRAVLVPGPTGPYAVAMKELPLTDTSRHDPLDPTGKSKSRRLLVSLYLPVDKSRRSCPAITVPYMTPPVAASYGQQATQVSLPDTLYQPFQMEFCDLKKLSPCGQASNKNKKYPLILFEPGFEESRLIYSAMARSLASHGYVVVSVDHPFEAPAIQYPDGTIIEGIDFDPSDPKVLPKLMKVRTDDITFIINQLENQKVMKPVLADFPGTIDYKQLAIWGHSFGGATSANVINADKRVVGGLDLDGMVTDPVLSSNVAKPFILVGHEGHDDEDPSWNQFWPRLKGKRMELSIANTQHGAFKDDLMLVSALDLPAAAKEAIAQVLGSIDPHQLDKDLNGILMAYFDLLFHGKKRSLEAIPHNFANVTILRGNI</sequence>
<proteinExistence type="predicted"/>
<keyword evidence="4" id="KW-0443">Lipid metabolism</keyword>
<organism evidence="6 7">
    <name type="scientific">Trichoderma harzianum</name>
    <name type="common">Hypocrea lixii</name>
    <dbReference type="NCBI Taxonomy" id="5544"/>
    <lineage>
        <taxon>Eukaryota</taxon>
        <taxon>Fungi</taxon>
        <taxon>Dikarya</taxon>
        <taxon>Ascomycota</taxon>
        <taxon>Pezizomycotina</taxon>
        <taxon>Sordariomycetes</taxon>
        <taxon>Hypocreomycetidae</taxon>
        <taxon>Hypocreales</taxon>
        <taxon>Hypocreaceae</taxon>
        <taxon>Trichoderma</taxon>
    </lineage>
</organism>
<evidence type="ECO:0000256" key="2">
    <source>
        <dbReference type="ARBA" id="ARBA00022801"/>
    </source>
</evidence>
<evidence type="ECO:0000313" key="6">
    <source>
        <dbReference type="EMBL" id="KKP07198.1"/>
    </source>
</evidence>
<dbReference type="GO" id="GO:0003847">
    <property type="term" value="F:1-alkyl-2-acetylglycerophosphocholine esterase activity"/>
    <property type="evidence" value="ECO:0007669"/>
    <property type="project" value="UniProtKB-EC"/>
</dbReference>
<evidence type="ECO:0000313" key="7">
    <source>
        <dbReference type="Proteomes" id="UP000034112"/>
    </source>
</evidence>
<gene>
    <name evidence="6" type="ORF">THAR02_00734</name>
</gene>
<dbReference type="InterPro" id="IPR029058">
    <property type="entry name" value="AB_hydrolase_fold"/>
</dbReference>
<dbReference type="PANTHER" id="PTHR10272">
    <property type="entry name" value="PLATELET-ACTIVATING FACTOR ACETYLHYDROLASE"/>
    <property type="match status" value="1"/>
</dbReference>
<keyword evidence="3" id="KW-0442">Lipid degradation</keyword>
<accession>A0A0F9Y580</accession>
<reference evidence="7" key="1">
    <citation type="journal article" date="2015" name="Genome Announc.">
        <title>Draft whole-genome sequence of the biocontrol agent Trichoderma harzianum T6776.</title>
        <authorList>
            <person name="Baroncelli R."/>
            <person name="Piaggeschi G."/>
            <person name="Fiorini L."/>
            <person name="Bertolini E."/>
            <person name="Zapparata A."/>
            <person name="Pe M.E."/>
            <person name="Sarrocco S."/>
            <person name="Vannacci G."/>
        </authorList>
    </citation>
    <scope>NUCLEOTIDE SEQUENCE [LARGE SCALE GENOMIC DNA]</scope>
    <source>
        <strain evidence="7">T6776</strain>
    </source>
</reference>
<comment type="caution">
    <text evidence="6">The sequence shown here is derived from an EMBL/GenBank/DDBJ whole genome shotgun (WGS) entry which is preliminary data.</text>
</comment>
<keyword evidence="5" id="KW-0732">Signal</keyword>
<feature type="signal peptide" evidence="5">
    <location>
        <begin position="1"/>
        <end position="16"/>
    </location>
</feature>
<dbReference type="EC" id="3.1.1.47" evidence="1"/>
<feature type="chain" id="PRO_5002530135" description="1-alkyl-2-acetylglycerophosphocholine esterase" evidence="5">
    <location>
        <begin position="17"/>
        <end position="385"/>
    </location>
</feature>
<dbReference type="Gene3D" id="3.40.50.1820">
    <property type="entry name" value="alpha/beta hydrolase"/>
    <property type="match status" value="1"/>
</dbReference>
<dbReference type="Pfam" id="PF03403">
    <property type="entry name" value="PAF-AH_p_II"/>
    <property type="match status" value="2"/>
</dbReference>
<evidence type="ECO:0000256" key="3">
    <source>
        <dbReference type="ARBA" id="ARBA00022963"/>
    </source>
</evidence>
<dbReference type="Proteomes" id="UP000034112">
    <property type="component" value="Unassembled WGS sequence"/>
</dbReference>
<dbReference type="PANTHER" id="PTHR10272:SF14">
    <property type="entry name" value="PAF ACETYLHYDROLASE FAMILY PROTEIN"/>
    <property type="match status" value="1"/>
</dbReference>
<dbReference type="OrthoDB" id="2363873at2759"/>
<dbReference type="OMA" id="HGSFTDY"/>
<evidence type="ECO:0000256" key="5">
    <source>
        <dbReference type="SAM" id="SignalP"/>
    </source>
</evidence>
<dbReference type="EMBL" id="JOKZ01000011">
    <property type="protein sequence ID" value="KKP07198.1"/>
    <property type="molecule type" value="Genomic_DNA"/>
</dbReference>
<dbReference type="SUPFAM" id="SSF53474">
    <property type="entry name" value="alpha/beta-Hydrolases"/>
    <property type="match status" value="1"/>
</dbReference>